<keyword evidence="6 12" id="KW-0067">ATP-binding</keyword>
<evidence type="ECO:0000256" key="9">
    <source>
        <dbReference type="SAM" id="Phobius"/>
    </source>
</evidence>
<dbReference type="Pfam" id="PF00005">
    <property type="entry name" value="ABC_tran"/>
    <property type="match status" value="1"/>
</dbReference>
<keyword evidence="2" id="KW-0813">Transport</keyword>
<evidence type="ECO:0000313" key="13">
    <source>
        <dbReference type="Proteomes" id="UP000095492"/>
    </source>
</evidence>
<evidence type="ECO:0000256" key="5">
    <source>
        <dbReference type="ARBA" id="ARBA00022741"/>
    </source>
</evidence>
<accession>A0A173TJU2</accession>
<feature type="transmembrane region" description="Helical" evidence="9">
    <location>
        <begin position="156"/>
        <end position="173"/>
    </location>
</feature>
<dbReference type="SMART" id="SM00382">
    <property type="entry name" value="AAA"/>
    <property type="match status" value="1"/>
</dbReference>
<evidence type="ECO:0000259" key="10">
    <source>
        <dbReference type="PROSITE" id="PS50893"/>
    </source>
</evidence>
<dbReference type="PANTHER" id="PTHR43394">
    <property type="entry name" value="ATP-DEPENDENT PERMEASE MDL1, MITOCHONDRIAL"/>
    <property type="match status" value="1"/>
</dbReference>
<dbReference type="InterPro" id="IPR036640">
    <property type="entry name" value="ABC1_TM_sf"/>
</dbReference>
<dbReference type="Gene3D" id="1.20.1560.10">
    <property type="entry name" value="ABC transporter type 1, transmembrane domain"/>
    <property type="match status" value="1"/>
</dbReference>
<keyword evidence="4 9" id="KW-0812">Transmembrane</keyword>
<reference evidence="12 13" key="1">
    <citation type="submission" date="2015-09" db="EMBL/GenBank/DDBJ databases">
        <authorList>
            <consortium name="Pathogen Informatics"/>
        </authorList>
    </citation>
    <scope>NUCLEOTIDE SEQUENCE [LARGE SCALE GENOMIC DNA]</scope>
    <source>
        <strain evidence="12 13">2789STDY5608891</strain>
    </source>
</reference>
<dbReference type="InterPro" id="IPR039421">
    <property type="entry name" value="Type_1_exporter"/>
</dbReference>
<feature type="transmembrane region" description="Helical" evidence="9">
    <location>
        <begin position="271"/>
        <end position="292"/>
    </location>
</feature>
<dbReference type="EMBL" id="CYYA01000008">
    <property type="protein sequence ID" value="CUN02135.1"/>
    <property type="molecule type" value="Genomic_DNA"/>
</dbReference>
<evidence type="ECO:0000313" key="12">
    <source>
        <dbReference type="EMBL" id="CUN02135.1"/>
    </source>
</evidence>
<dbReference type="InterPro" id="IPR003593">
    <property type="entry name" value="AAA+_ATPase"/>
</dbReference>
<dbReference type="InterPro" id="IPR027417">
    <property type="entry name" value="P-loop_NTPase"/>
</dbReference>
<dbReference type="Proteomes" id="UP000095492">
    <property type="component" value="Unassembled WGS sequence"/>
</dbReference>
<feature type="transmembrane region" description="Helical" evidence="9">
    <location>
        <begin position="50"/>
        <end position="68"/>
    </location>
</feature>
<dbReference type="FunFam" id="3.40.50.300:FF:000221">
    <property type="entry name" value="Multidrug ABC transporter ATP-binding protein"/>
    <property type="match status" value="1"/>
</dbReference>
<dbReference type="GO" id="GO:0005524">
    <property type="term" value="F:ATP binding"/>
    <property type="evidence" value="ECO:0007669"/>
    <property type="project" value="UniProtKB-KW"/>
</dbReference>
<evidence type="ECO:0000256" key="6">
    <source>
        <dbReference type="ARBA" id="ARBA00022840"/>
    </source>
</evidence>
<evidence type="ECO:0000256" key="3">
    <source>
        <dbReference type="ARBA" id="ARBA00022475"/>
    </source>
</evidence>
<dbReference type="InterPro" id="IPR017871">
    <property type="entry name" value="ABC_transporter-like_CS"/>
</dbReference>
<dbReference type="SUPFAM" id="SSF90123">
    <property type="entry name" value="ABC transporter transmembrane region"/>
    <property type="match status" value="1"/>
</dbReference>
<dbReference type="PROSITE" id="PS50929">
    <property type="entry name" value="ABC_TM1F"/>
    <property type="match status" value="1"/>
</dbReference>
<gene>
    <name evidence="12" type="ORF">ERS852448_01518</name>
</gene>
<organism evidence="12 13">
    <name type="scientific">Eubacterium ramulus</name>
    <dbReference type="NCBI Taxonomy" id="39490"/>
    <lineage>
        <taxon>Bacteria</taxon>
        <taxon>Bacillati</taxon>
        <taxon>Bacillota</taxon>
        <taxon>Clostridia</taxon>
        <taxon>Eubacteriales</taxon>
        <taxon>Eubacteriaceae</taxon>
        <taxon>Eubacterium</taxon>
    </lineage>
</organism>
<dbReference type="OrthoDB" id="9762778at2"/>
<evidence type="ECO:0000256" key="2">
    <source>
        <dbReference type="ARBA" id="ARBA00022448"/>
    </source>
</evidence>
<evidence type="ECO:0000256" key="8">
    <source>
        <dbReference type="ARBA" id="ARBA00023136"/>
    </source>
</evidence>
<dbReference type="GO" id="GO:0005886">
    <property type="term" value="C:plasma membrane"/>
    <property type="evidence" value="ECO:0007669"/>
    <property type="project" value="UniProtKB-SubCell"/>
</dbReference>
<feature type="domain" description="ABC transmembrane type-1" evidence="11">
    <location>
        <begin position="15"/>
        <end position="297"/>
    </location>
</feature>
<comment type="subcellular location">
    <subcellularLocation>
        <location evidence="1">Cell membrane</location>
        <topology evidence="1">Multi-pass membrane protein</topology>
    </subcellularLocation>
</comment>
<evidence type="ECO:0000259" key="11">
    <source>
        <dbReference type="PROSITE" id="PS50929"/>
    </source>
</evidence>
<keyword evidence="8 9" id="KW-0472">Membrane</keyword>
<dbReference type="SUPFAM" id="SSF52540">
    <property type="entry name" value="P-loop containing nucleoside triphosphate hydrolases"/>
    <property type="match status" value="1"/>
</dbReference>
<dbReference type="AlphaFoldDB" id="A0A173TJU2"/>
<keyword evidence="12" id="KW-0378">Hydrolase</keyword>
<dbReference type="InterPro" id="IPR011527">
    <property type="entry name" value="ABC1_TM_dom"/>
</dbReference>
<dbReference type="PROSITE" id="PS50893">
    <property type="entry name" value="ABC_TRANSPORTER_2"/>
    <property type="match status" value="1"/>
</dbReference>
<keyword evidence="5" id="KW-0547">Nucleotide-binding</keyword>
<dbReference type="GeneID" id="97389638"/>
<dbReference type="RefSeq" id="WP_055290202.1">
    <property type="nucleotide sequence ID" value="NZ_CP173382.1"/>
</dbReference>
<feature type="domain" description="ABC transporter" evidence="10">
    <location>
        <begin position="328"/>
        <end position="563"/>
    </location>
</feature>
<dbReference type="Gene3D" id="3.40.50.300">
    <property type="entry name" value="P-loop containing nucleotide triphosphate hydrolases"/>
    <property type="match status" value="1"/>
</dbReference>
<protein>
    <submittedName>
        <fullName evidence="12">Putative multidrug export ATP-binding/permease protein SAV1866</fullName>
        <ecNumber evidence="12">3.6.3.-</ecNumber>
    </submittedName>
</protein>
<dbReference type="Pfam" id="PF00664">
    <property type="entry name" value="ABC_membrane"/>
    <property type="match status" value="1"/>
</dbReference>
<evidence type="ECO:0000256" key="7">
    <source>
        <dbReference type="ARBA" id="ARBA00022989"/>
    </source>
</evidence>
<dbReference type="STRING" id="39490.ERS852448_01518"/>
<keyword evidence="7 9" id="KW-1133">Transmembrane helix</keyword>
<keyword evidence="3" id="KW-1003">Cell membrane</keyword>
<dbReference type="InterPro" id="IPR003439">
    <property type="entry name" value="ABC_transporter-like_ATP-bd"/>
</dbReference>
<name>A0A173TJU2_EUBRA</name>
<dbReference type="GO" id="GO:0016887">
    <property type="term" value="F:ATP hydrolysis activity"/>
    <property type="evidence" value="ECO:0007669"/>
    <property type="project" value="InterPro"/>
</dbReference>
<evidence type="ECO:0000256" key="1">
    <source>
        <dbReference type="ARBA" id="ARBA00004651"/>
    </source>
</evidence>
<feature type="transmembrane region" description="Helical" evidence="9">
    <location>
        <begin position="235"/>
        <end position="259"/>
    </location>
</feature>
<feature type="transmembrane region" description="Helical" evidence="9">
    <location>
        <begin position="133"/>
        <end position="150"/>
    </location>
</feature>
<evidence type="ECO:0000256" key="4">
    <source>
        <dbReference type="ARBA" id="ARBA00022692"/>
    </source>
</evidence>
<feature type="transmembrane region" description="Helical" evidence="9">
    <location>
        <begin position="12"/>
        <end position="38"/>
    </location>
</feature>
<sequence>MNEHDVLKKNRNFYIGVGGTVLEGLLSGSLFMLLYSVMQFLWSGQFDMNRVLALTGIIAVVFLLRILIYSYGYTKAQIGGAEVSKNIRLFMGDHLKRIPLSRFTQGQTGDYINTITSDVNNYEKILTHKVGDLAKNFALSLMLIVFVMTLYVPAGIILLIADLLLIPGLWLSFRMVRKYGKEKNDICAENVSSIVEYVSGIQTFRAYGVGGMKNKTVINAMREFCRISFVYEAKVLPIGAGFGILSWLSCPLVIWLSYAPWIAGTLNTVDYLLICMLPLFCAKLANSIFVDLTSYKNLMISKNKIGGVMNEPEETGSMEPLHTATHEITFDNVDFSYVPGEPVLKHATFTVPDQKLTAIVGDSGSGKSTILNLIAKYYEATSGTISIGGKPINHIAAERVLEQVSMVDQDVFLFDDTIRDNIRHARPNATDTEIEAACREANCDSFIRKMEKGYDTPTGENGNLLSGGERQRISIARAILKNSPILLLDEATASLDIENELAVKQAIANLLKEKKTVVMIAHTLSIVKNADQILVVSDGKIAEAGTHDELLAKGGKYAAMWNAEQKISA</sequence>
<dbReference type="EC" id="3.6.3.-" evidence="12"/>
<dbReference type="PANTHER" id="PTHR43394:SF1">
    <property type="entry name" value="ATP-BINDING CASSETTE SUB-FAMILY B MEMBER 10, MITOCHONDRIAL"/>
    <property type="match status" value="1"/>
</dbReference>
<proteinExistence type="predicted"/>
<dbReference type="GO" id="GO:0015421">
    <property type="term" value="F:ABC-type oligopeptide transporter activity"/>
    <property type="evidence" value="ECO:0007669"/>
    <property type="project" value="TreeGrafter"/>
</dbReference>
<dbReference type="PROSITE" id="PS00211">
    <property type="entry name" value="ABC_TRANSPORTER_1"/>
    <property type="match status" value="1"/>
</dbReference>